<evidence type="ECO:0000256" key="1">
    <source>
        <dbReference type="ARBA" id="ARBA00004170"/>
    </source>
</evidence>
<evidence type="ECO:0000259" key="8">
    <source>
        <dbReference type="PROSITE" id="PS50909"/>
    </source>
</evidence>
<keyword evidence="4" id="KW-0653">Protein transport</keyword>
<dbReference type="Gene3D" id="1.20.58.160">
    <property type="match status" value="1"/>
</dbReference>
<organism evidence="9 10">
    <name type="scientific">Trema orientale</name>
    <name type="common">Charcoal tree</name>
    <name type="synonym">Celtis orientalis</name>
    <dbReference type="NCBI Taxonomy" id="63057"/>
    <lineage>
        <taxon>Eukaryota</taxon>
        <taxon>Viridiplantae</taxon>
        <taxon>Streptophyta</taxon>
        <taxon>Embryophyta</taxon>
        <taxon>Tracheophyta</taxon>
        <taxon>Spermatophyta</taxon>
        <taxon>Magnoliopsida</taxon>
        <taxon>eudicotyledons</taxon>
        <taxon>Gunneridae</taxon>
        <taxon>Pentapetalae</taxon>
        <taxon>rosids</taxon>
        <taxon>fabids</taxon>
        <taxon>Rosales</taxon>
        <taxon>Cannabaceae</taxon>
        <taxon>Trema</taxon>
    </lineage>
</organism>
<feature type="region of interest" description="Disordered" evidence="6">
    <location>
        <begin position="310"/>
        <end position="402"/>
    </location>
</feature>
<dbReference type="SMART" id="SM00288">
    <property type="entry name" value="VHS"/>
    <property type="match status" value="1"/>
</dbReference>
<dbReference type="PANTHER" id="PTHR46646">
    <property type="entry name" value="TOM1-LIKE PROTEIN 1"/>
    <property type="match status" value="1"/>
</dbReference>
<dbReference type="PANTHER" id="PTHR46646:SF5">
    <property type="entry name" value="TOM1-LIKE PROTEIN 2"/>
    <property type="match status" value="1"/>
</dbReference>
<dbReference type="EMBL" id="JXTC01000209">
    <property type="protein sequence ID" value="PON81740.1"/>
    <property type="molecule type" value="Genomic_DNA"/>
</dbReference>
<dbReference type="SUPFAM" id="SSF48464">
    <property type="entry name" value="ENTH/VHS domain"/>
    <property type="match status" value="1"/>
</dbReference>
<dbReference type="AlphaFoldDB" id="A0A2P5E8A7"/>
<dbReference type="SUPFAM" id="SSF89009">
    <property type="entry name" value="GAT-like domain"/>
    <property type="match status" value="1"/>
</dbReference>
<keyword evidence="10" id="KW-1185">Reference proteome</keyword>
<dbReference type="InterPro" id="IPR038425">
    <property type="entry name" value="GAT_sf"/>
</dbReference>
<evidence type="ECO:0000313" key="9">
    <source>
        <dbReference type="EMBL" id="PON81740.1"/>
    </source>
</evidence>
<accession>A0A2P5E8A7</accession>
<name>A0A2P5E8A7_TREOI</name>
<comment type="similarity">
    <text evidence="2">Belongs to the TOM1 family.</text>
</comment>
<comment type="caution">
    <text evidence="9">The sequence shown here is derived from an EMBL/GenBank/DDBJ whole genome shotgun (WGS) entry which is preliminary data.</text>
</comment>
<feature type="domain" description="VHS" evidence="7">
    <location>
        <begin position="48"/>
        <end position="175"/>
    </location>
</feature>
<dbReference type="InterPro" id="IPR008942">
    <property type="entry name" value="ENTH_VHS"/>
</dbReference>
<sequence>MDKLKWAELGERLKAGGAKMGRIVSGKVKEMKEILQTPTPESTMVDEATLETLEEPNWGMNLRICTMINSEEFSGSEIVRAIKKKLSGKSVVSQRLSLDLLEDCTLNCEKVASEVASEKVLEEMVRLIDDPQTDNGNRVRAMQLIRAWGESEDLAYLPVFRQTYVSLKERGTPPSGQEGNSLPVQYAVESFGQQPLSPPDRYPLPDVGLHDADSSAFPFNYQSLPGEEKKEFLVITRNSVELLSTILNSETEPKPLKEDLTLSMLEKCKESQPVIKGIIERTTDDEGMLFEALYLHDELERIISKYEELECSEQPEERQQLEDFDSTKHEEESEFATKPGETLPPKFDTESERLEDAYGGGKQLDNFIGVSSSSQLGSPKETKIVDSQREGVPEAAFKKRVH</sequence>
<gene>
    <name evidence="9" type="ORF">TorRG33x02_224560</name>
</gene>
<dbReference type="GO" id="GO:0016020">
    <property type="term" value="C:membrane"/>
    <property type="evidence" value="ECO:0007669"/>
    <property type="project" value="UniProtKB-SubCell"/>
</dbReference>
<evidence type="ECO:0000259" key="7">
    <source>
        <dbReference type="PROSITE" id="PS50179"/>
    </source>
</evidence>
<dbReference type="GO" id="GO:0043328">
    <property type="term" value="P:protein transport to vacuole involved in ubiquitin-dependent protein catabolic process via the multivesicular body sorting pathway"/>
    <property type="evidence" value="ECO:0007669"/>
    <property type="project" value="InterPro"/>
</dbReference>
<feature type="compositionally biased region" description="Basic and acidic residues" evidence="6">
    <location>
        <begin position="380"/>
        <end position="392"/>
    </location>
</feature>
<dbReference type="InterPro" id="IPR002014">
    <property type="entry name" value="VHS_dom"/>
</dbReference>
<feature type="compositionally biased region" description="Basic and acidic residues" evidence="6">
    <location>
        <begin position="347"/>
        <end position="356"/>
    </location>
</feature>
<dbReference type="STRING" id="63057.A0A2P5E8A7"/>
<evidence type="ECO:0000256" key="5">
    <source>
        <dbReference type="ARBA" id="ARBA00023136"/>
    </source>
</evidence>
<feature type="domain" description="GAT" evidence="8">
    <location>
        <begin position="224"/>
        <end position="311"/>
    </location>
</feature>
<dbReference type="CDD" id="cd03561">
    <property type="entry name" value="VHS"/>
    <property type="match status" value="1"/>
</dbReference>
<evidence type="ECO:0000256" key="4">
    <source>
        <dbReference type="ARBA" id="ARBA00022927"/>
    </source>
</evidence>
<dbReference type="Pfam" id="PF00790">
    <property type="entry name" value="VHS"/>
    <property type="match status" value="1"/>
</dbReference>
<dbReference type="FunCoup" id="A0A2P5E8A7">
    <property type="interactions" value="429"/>
</dbReference>
<comment type="subcellular location">
    <subcellularLocation>
        <location evidence="1">Membrane</location>
        <topology evidence="1">Peripheral membrane protein</topology>
    </subcellularLocation>
</comment>
<protein>
    <submittedName>
        <fullName evidence="9">Target of Myb protein</fullName>
    </submittedName>
</protein>
<dbReference type="InterPro" id="IPR044836">
    <property type="entry name" value="TOL_plant"/>
</dbReference>
<evidence type="ECO:0000313" key="10">
    <source>
        <dbReference type="Proteomes" id="UP000237000"/>
    </source>
</evidence>
<dbReference type="Pfam" id="PF03127">
    <property type="entry name" value="GAT"/>
    <property type="match status" value="1"/>
</dbReference>
<dbReference type="OrthoDB" id="2018246at2759"/>
<reference evidence="10" key="1">
    <citation type="submission" date="2016-06" db="EMBL/GenBank/DDBJ databases">
        <title>Parallel loss of symbiosis genes in relatives of nitrogen-fixing non-legume Parasponia.</title>
        <authorList>
            <person name="Van Velzen R."/>
            <person name="Holmer R."/>
            <person name="Bu F."/>
            <person name="Rutten L."/>
            <person name="Van Zeijl A."/>
            <person name="Liu W."/>
            <person name="Santuari L."/>
            <person name="Cao Q."/>
            <person name="Sharma T."/>
            <person name="Shen D."/>
            <person name="Roswanjaya Y."/>
            <person name="Wardhani T."/>
            <person name="Kalhor M.S."/>
            <person name="Jansen J."/>
            <person name="Van den Hoogen J."/>
            <person name="Gungor B."/>
            <person name="Hartog M."/>
            <person name="Hontelez J."/>
            <person name="Verver J."/>
            <person name="Yang W.-C."/>
            <person name="Schijlen E."/>
            <person name="Repin R."/>
            <person name="Schilthuizen M."/>
            <person name="Schranz E."/>
            <person name="Heidstra R."/>
            <person name="Miyata K."/>
            <person name="Fedorova E."/>
            <person name="Kohlen W."/>
            <person name="Bisseling T."/>
            <person name="Smit S."/>
            <person name="Geurts R."/>
        </authorList>
    </citation>
    <scope>NUCLEOTIDE SEQUENCE [LARGE SCALE GENOMIC DNA]</scope>
    <source>
        <strain evidence="10">cv. RG33-2</strain>
    </source>
</reference>
<evidence type="ECO:0000256" key="3">
    <source>
        <dbReference type="ARBA" id="ARBA00022448"/>
    </source>
</evidence>
<feature type="compositionally biased region" description="Basic and acidic residues" evidence="6">
    <location>
        <begin position="315"/>
        <end position="331"/>
    </location>
</feature>
<dbReference type="Proteomes" id="UP000237000">
    <property type="component" value="Unassembled WGS sequence"/>
</dbReference>
<dbReference type="GO" id="GO:0035091">
    <property type="term" value="F:phosphatidylinositol binding"/>
    <property type="evidence" value="ECO:0007669"/>
    <property type="project" value="InterPro"/>
</dbReference>
<dbReference type="GO" id="GO:0043130">
    <property type="term" value="F:ubiquitin binding"/>
    <property type="evidence" value="ECO:0007669"/>
    <property type="project" value="InterPro"/>
</dbReference>
<proteinExistence type="inferred from homology"/>
<dbReference type="PROSITE" id="PS50179">
    <property type="entry name" value="VHS"/>
    <property type="match status" value="1"/>
</dbReference>
<evidence type="ECO:0000256" key="2">
    <source>
        <dbReference type="ARBA" id="ARBA00007708"/>
    </source>
</evidence>
<dbReference type="GO" id="GO:0005737">
    <property type="term" value="C:cytoplasm"/>
    <property type="evidence" value="ECO:0007669"/>
    <property type="project" value="UniProtKB-ARBA"/>
</dbReference>
<dbReference type="PROSITE" id="PS50909">
    <property type="entry name" value="GAT"/>
    <property type="match status" value="1"/>
</dbReference>
<keyword evidence="5" id="KW-0472">Membrane</keyword>
<dbReference type="InParanoid" id="A0A2P5E8A7"/>
<keyword evidence="3" id="KW-0813">Transport</keyword>
<evidence type="ECO:0000256" key="6">
    <source>
        <dbReference type="SAM" id="MobiDB-lite"/>
    </source>
</evidence>
<dbReference type="InterPro" id="IPR004152">
    <property type="entry name" value="GAT_dom"/>
</dbReference>
<dbReference type="Gene3D" id="1.25.40.90">
    <property type="match status" value="1"/>
</dbReference>